<evidence type="ECO:0000256" key="1">
    <source>
        <dbReference type="SAM" id="MobiDB-lite"/>
    </source>
</evidence>
<gene>
    <name evidence="2" type="ORF">B0H15DRAFT_846183</name>
</gene>
<feature type="region of interest" description="Disordered" evidence="1">
    <location>
        <begin position="238"/>
        <end position="285"/>
    </location>
</feature>
<evidence type="ECO:0000313" key="3">
    <source>
        <dbReference type="Proteomes" id="UP001222325"/>
    </source>
</evidence>
<feature type="compositionally biased region" description="Low complexity" evidence="1">
    <location>
        <begin position="13"/>
        <end position="24"/>
    </location>
</feature>
<accession>A0AAD6U0H7</accession>
<reference evidence="2" key="1">
    <citation type="submission" date="2023-03" db="EMBL/GenBank/DDBJ databases">
        <title>Massive genome expansion in bonnet fungi (Mycena s.s.) driven by repeated elements and novel gene families across ecological guilds.</title>
        <authorList>
            <consortium name="Lawrence Berkeley National Laboratory"/>
            <person name="Harder C.B."/>
            <person name="Miyauchi S."/>
            <person name="Viragh M."/>
            <person name="Kuo A."/>
            <person name="Thoen E."/>
            <person name="Andreopoulos B."/>
            <person name="Lu D."/>
            <person name="Skrede I."/>
            <person name="Drula E."/>
            <person name="Henrissat B."/>
            <person name="Morin E."/>
            <person name="Kohler A."/>
            <person name="Barry K."/>
            <person name="LaButti K."/>
            <person name="Morin E."/>
            <person name="Salamov A."/>
            <person name="Lipzen A."/>
            <person name="Mereny Z."/>
            <person name="Hegedus B."/>
            <person name="Baldrian P."/>
            <person name="Stursova M."/>
            <person name="Weitz H."/>
            <person name="Taylor A."/>
            <person name="Grigoriev I.V."/>
            <person name="Nagy L.G."/>
            <person name="Martin F."/>
            <person name="Kauserud H."/>
        </authorList>
    </citation>
    <scope>NUCLEOTIDE SEQUENCE</scope>
    <source>
        <strain evidence="2">CBHHK173m</strain>
    </source>
</reference>
<comment type="caution">
    <text evidence="2">The sequence shown here is derived from an EMBL/GenBank/DDBJ whole genome shotgun (WGS) entry which is preliminary data.</text>
</comment>
<keyword evidence="3" id="KW-1185">Reference proteome</keyword>
<feature type="region of interest" description="Disordered" evidence="1">
    <location>
        <begin position="1"/>
        <end position="41"/>
    </location>
</feature>
<evidence type="ECO:0000313" key="2">
    <source>
        <dbReference type="EMBL" id="KAJ7085740.1"/>
    </source>
</evidence>
<feature type="compositionally biased region" description="Acidic residues" evidence="1">
    <location>
        <begin position="242"/>
        <end position="256"/>
    </location>
</feature>
<dbReference type="EMBL" id="JARJCN010000033">
    <property type="protein sequence ID" value="KAJ7085740.1"/>
    <property type="molecule type" value="Genomic_DNA"/>
</dbReference>
<dbReference type="Proteomes" id="UP001222325">
    <property type="component" value="Unassembled WGS sequence"/>
</dbReference>
<protein>
    <submittedName>
        <fullName evidence="2">Uncharacterized protein</fullName>
    </submittedName>
</protein>
<sequence length="285" mass="31645">MHAGRQEEEEESSLSPSSEAGSDSEWYDPAESEGDFEHPKYWSEEDEEVIVGIKQRKAPIKLDTLCGTYRWFYEFPEPGLAEPAYVAYTESAPGPQDPGSLIISCPVGKRATLKNIAGTVVHFGKEAQFSGIKRAKDQAKNLLNNQWEFGSLKWKEDYGDNQEHGNCLIALDVSDEDGDPFVMFRYASPAAVGGHTSYLDIAAKKERGTDKYGLSKAEMARLGMDSHYPDVRAAAQVRLADAPDEEESESGTDDEVPVEKSRSKRKPESTASFELDLRPRKRKAA</sequence>
<organism evidence="2 3">
    <name type="scientific">Mycena belliarum</name>
    <dbReference type="NCBI Taxonomy" id="1033014"/>
    <lineage>
        <taxon>Eukaryota</taxon>
        <taxon>Fungi</taxon>
        <taxon>Dikarya</taxon>
        <taxon>Basidiomycota</taxon>
        <taxon>Agaricomycotina</taxon>
        <taxon>Agaricomycetes</taxon>
        <taxon>Agaricomycetidae</taxon>
        <taxon>Agaricales</taxon>
        <taxon>Marasmiineae</taxon>
        <taxon>Mycenaceae</taxon>
        <taxon>Mycena</taxon>
    </lineage>
</organism>
<proteinExistence type="predicted"/>
<feature type="compositionally biased region" description="Acidic residues" evidence="1">
    <location>
        <begin position="25"/>
        <end position="34"/>
    </location>
</feature>
<name>A0AAD6U0H7_9AGAR</name>
<dbReference type="AlphaFoldDB" id="A0AAD6U0H7"/>